<dbReference type="PANTHER" id="PTHR46564:SF1">
    <property type="entry name" value="TRANSPOSASE"/>
    <property type="match status" value="1"/>
</dbReference>
<protein>
    <submittedName>
        <fullName evidence="3">Transposase</fullName>
    </submittedName>
</protein>
<dbReference type="GO" id="GO:0003676">
    <property type="term" value="F:nucleic acid binding"/>
    <property type="evidence" value="ECO:0007669"/>
    <property type="project" value="InterPro"/>
</dbReference>
<dbReference type="InterPro" id="IPR036397">
    <property type="entry name" value="RNaseH_sf"/>
</dbReference>
<keyword evidence="4" id="KW-1185">Reference proteome</keyword>
<evidence type="ECO:0000313" key="3">
    <source>
        <dbReference type="EMBL" id="OAD22785.1"/>
    </source>
</evidence>
<name>A0A176S455_9GAMM</name>
<evidence type="ECO:0000259" key="2">
    <source>
        <dbReference type="Pfam" id="PF13358"/>
    </source>
</evidence>
<evidence type="ECO:0000256" key="1">
    <source>
        <dbReference type="SAM" id="Coils"/>
    </source>
</evidence>
<dbReference type="InterPro" id="IPR038717">
    <property type="entry name" value="Tc1-like_DDE_dom"/>
</dbReference>
<sequence>MIDLAKETHLSLPTIQAQLIEKTGKRISDSTLKRILKAAGQCWKRIRKSVKGKRNQEDFEAASLEIEELKKQHRNEEIELWFFDESGFDLQPTVPYAWQPIGTTLEVPSEKSQRLNVLGFLTPDNRFESFCFDCSVDSDVVVACFDEFYKGNSAKKRVVILDNASIHTSSKFIENIEKWAKNGVFIKYLPTYSPELNIIETLWRFIKYWWLPFEAYYSFDNLVNEVEKILRNIGSEFKICFS</sequence>
<keyword evidence="1" id="KW-0175">Coiled coil</keyword>
<gene>
    <name evidence="3" type="ORF">THIOM_001400</name>
</gene>
<reference evidence="3 4" key="1">
    <citation type="submission" date="2016-05" db="EMBL/GenBank/DDBJ databases">
        <title>Single-cell genome of chain-forming Candidatus Thiomargarita nelsonii and comparison to other large sulfur-oxidizing bacteria.</title>
        <authorList>
            <person name="Winkel M."/>
            <person name="Salman V."/>
            <person name="Woyke T."/>
            <person name="Schulz-Vogt H."/>
            <person name="Richter M."/>
            <person name="Flood B."/>
            <person name="Bailey J."/>
            <person name="Amann R."/>
            <person name="Mussmann M."/>
        </authorList>
    </citation>
    <scope>NUCLEOTIDE SEQUENCE [LARGE SCALE GENOMIC DNA]</scope>
    <source>
        <strain evidence="3 4">THI036</strain>
    </source>
</reference>
<proteinExistence type="predicted"/>
<dbReference type="InterPro" id="IPR047655">
    <property type="entry name" value="Transpos_IS630-like"/>
</dbReference>
<dbReference type="Gene3D" id="3.30.420.10">
    <property type="entry name" value="Ribonuclease H-like superfamily/Ribonuclease H"/>
    <property type="match status" value="1"/>
</dbReference>
<dbReference type="NCBIfam" id="NF033545">
    <property type="entry name" value="transpos_IS630"/>
    <property type="match status" value="1"/>
</dbReference>
<dbReference type="EMBL" id="LUTY01000743">
    <property type="protein sequence ID" value="OAD22785.1"/>
    <property type="molecule type" value="Genomic_DNA"/>
</dbReference>
<feature type="domain" description="Tc1-like transposase DDE" evidence="2">
    <location>
        <begin position="80"/>
        <end position="222"/>
    </location>
</feature>
<dbReference type="Proteomes" id="UP000076962">
    <property type="component" value="Unassembled WGS sequence"/>
</dbReference>
<accession>A0A176S455</accession>
<dbReference type="AlphaFoldDB" id="A0A176S455"/>
<comment type="caution">
    <text evidence="3">The sequence shown here is derived from an EMBL/GenBank/DDBJ whole genome shotgun (WGS) entry which is preliminary data.</text>
</comment>
<dbReference type="Pfam" id="PF13358">
    <property type="entry name" value="DDE_3"/>
    <property type="match status" value="1"/>
</dbReference>
<evidence type="ECO:0000313" key="4">
    <source>
        <dbReference type="Proteomes" id="UP000076962"/>
    </source>
</evidence>
<feature type="coiled-coil region" evidence="1">
    <location>
        <begin position="52"/>
        <end position="79"/>
    </location>
</feature>
<dbReference type="PANTHER" id="PTHR46564">
    <property type="entry name" value="TRANSPOSASE"/>
    <property type="match status" value="1"/>
</dbReference>
<organism evidence="3 4">
    <name type="scientific">Candidatus Thiomargarita nelsonii</name>
    <dbReference type="NCBI Taxonomy" id="1003181"/>
    <lineage>
        <taxon>Bacteria</taxon>
        <taxon>Pseudomonadati</taxon>
        <taxon>Pseudomonadota</taxon>
        <taxon>Gammaproteobacteria</taxon>
        <taxon>Thiotrichales</taxon>
        <taxon>Thiotrichaceae</taxon>
        <taxon>Thiomargarita</taxon>
    </lineage>
</organism>